<accession>A0A6J4H6Z4</accession>
<feature type="transmembrane region" description="Helical" evidence="1">
    <location>
        <begin position="15"/>
        <end position="37"/>
    </location>
</feature>
<keyword evidence="1" id="KW-1133">Transmembrane helix</keyword>
<dbReference type="Pfam" id="PF17248">
    <property type="entry name" value="DUF5317"/>
    <property type="match status" value="1"/>
</dbReference>
<evidence type="ECO:0000313" key="2">
    <source>
        <dbReference type="EMBL" id="CAA9215516.1"/>
    </source>
</evidence>
<feature type="transmembrane region" description="Helical" evidence="1">
    <location>
        <begin position="43"/>
        <end position="61"/>
    </location>
</feature>
<organism evidence="2">
    <name type="scientific">uncultured Acidimicrobiales bacterium</name>
    <dbReference type="NCBI Taxonomy" id="310071"/>
    <lineage>
        <taxon>Bacteria</taxon>
        <taxon>Bacillati</taxon>
        <taxon>Actinomycetota</taxon>
        <taxon>Acidimicrobiia</taxon>
        <taxon>Acidimicrobiales</taxon>
        <taxon>environmental samples</taxon>
    </lineage>
</organism>
<evidence type="ECO:0000256" key="1">
    <source>
        <dbReference type="SAM" id="Phobius"/>
    </source>
</evidence>
<dbReference type="InterPro" id="IPR035168">
    <property type="entry name" value="DUF5317"/>
</dbReference>
<keyword evidence="1" id="KW-0812">Transmembrane</keyword>
<sequence length="189" mass="19578">MVAGHGRVDRGDARALVRLPWLAALAAALQLLAGLAWLQATGFASEAVLTSHVLVAIWFVANAIGRHGLLRHAMAIAAFGWMLNVAVMLPNGGMPVSSEARASIGFADADVTVGQLSKHVELTDSTVLPALADVHPLPQLGMVYSAGDVVLALGLILAVGAIVLPRRAASGTAHDPRIGRLEVATTHVQ</sequence>
<gene>
    <name evidence="2" type="ORF">AVDCRST_MAG50-193</name>
</gene>
<reference evidence="2" key="1">
    <citation type="submission" date="2020-02" db="EMBL/GenBank/DDBJ databases">
        <authorList>
            <person name="Meier V. D."/>
        </authorList>
    </citation>
    <scope>NUCLEOTIDE SEQUENCE</scope>
    <source>
        <strain evidence="2">AVDCRST_MAG50</strain>
    </source>
</reference>
<protein>
    <recommendedName>
        <fullName evidence="3">DUF5317 domain-containing protein</fullName>
    </recommendedName>
</protein>
<dbReference type="EMBL" id="CADCTF010000014">
    <property type="protein sequence ID" value="CAA9215516.1"/>
    <property type="molecule type" value="Genomic_DNA"/>
</dbReference>
<feature type="transmembrane region" description="Helical" evidence="1">
    <location>
        <begin position="142"/>
        <end position="164"/>
    </location>
</feature>
<name>A0A6J4H6Z4_9ACTN</name>
<proteinExistence type="predicted"/>
<keyword evidence="1" id="KW-0472">Membrane</keyword>
<dbReference type="AlphaFoldDB" id="A0A6J4H6Z4"/>
<feature type="transmembrane region" description="Helical" evidence="1">
    <location>
        <begin position="68"/>
        <end position="89"/>
    </location>
</feature>
<evidence type="ECO:0008006" key="3">
    <source>
        <dbReference type="Google" id="ProtNLM"/>
    </source>
</evidence>